<evidence type="ECO:0000256" key="3">
    <source>
        <dbReference type="ARBA" id="ARBA00022801"/>
    </source>
</evidence>
<dbReference type="InterPro" id="IPR017867">
    <property type="entry name" value="Tyr_phospatase_low_mol_wt"/>
</dbReference>
<dbReference type="InterPro" id="IPR036196">
    <property type="entry name" value="Ptyr_pPase_sf"/>
</dbReference>
<feature type="domain" description="Phosphotyrosine protein phosphatase I" evidence="6">
    <location>
        <begin position="2"/>
        <end position="143"/>
    </location>
</feature>
<dbReference type="EMBL" id="AAOF01000001">
    <property type="protein sequence ID" value="EAR23549.1"/>
    <property type="molecule type" value="Genomic_DNA"/>
</dbReference>
<dbReference type="CDD" id="cd16343">
    <property type="entry name" value="LMWPTP"/>
    <property type="match status" value="1"/>
</dbReference>
<dbReference type="PANTHER" id="PTHR11717">
    <property type="entry name" value="LOW MOLECULAR WEIGHT PROTEIN TYROSINE PHOSPHATASE"/>
    <property type="match status" value="1"/>
</dbReference>
<evidence type="ECO:0000256" key="2">
    <source>
        <dbReference type="ARBA" id="ARBA00013064"/>
    </source>
</evidence>
<dbReference type="EC" id="3.1.3.48" evidence="2"/>
<name>A4BML1_9GAMM</name>
<comment type="caution">
    <text evidence="7">The sequence shown here is derived from an EMBL/GenBank/DDBJ whole genome shotgun (WGS) entry which is preliminary data.</text>
</comment>
<dbReference type="SUPFAM" id="SSF52788">
    <property type="entry name" value="Phosphotyrosine protein phosphatases I"/>
    <property type="match status" value="1"/>
</dbReference>
<dbReference type="PRINTS" id="PR00719">
    <property type="entry name" value="LMWPTPASE"/>
</dbReference>
<evidence type="ECO:0000256" key="5">
    <source>
        <dbReference type="PIRSR" id="PIRSR617867-1"/>
    </source>
</evidence>
<dbReference type="Proteomes" id="UP000003374">
    <property type="component" value="Unassembled WGS sequence"/>
</dbReference>
<keyword evidence="8" id="KW-1185">Reference proteome</keyword>
<dbReference type="Pfam" id="PF01451">
    <property type="entry name" value="LMWPc"/>
    <property type="match status" value="1"/>
</dbReference>
<dbReference type="PANTHER" id="PTHR11717:SF7">
    <property type="entry name" value="LOW MOLECULAR WEIGHT PHOSPHOTYROSINE PROTEIN PHOSPHATASE"/>
    <property type="match status" value="1"/>
</dbReference>
<feature type="active site" evidence="5">
    <location>
        <position position="6"/>
    </location>
</feature>
<keyword evidence="4" id="KW-0904">Protein phosphatase</keyword>
<dbReference type="STRING" id="314278.NB231_17053"/>
<dbReference type="InterPro" id="IPR050438">
    <property type="entry name" value="LMW_PTPase"/>
</dbReference>
<organism evidence="7 8">
    <name type="scientific">Nitrococcus mobilis Nb-231</name>
    <dbReference type="NCBI Taxonomy" id="314278"/>
    <lineage>
        <taxon>Bacteria</taxon>
        <taxon>Pseudomonadati</taxon>
        <taxon>Pseudomonadota</taxon>
        <taxon>Gammaproteobacteria</taxon>
        <taxon>Chromatiales</taxon>
        <taxon>Ectothiorhodospiraceae</taxon>
        <taxon>Nitrococcus</taxon>
    </lineage>
</organism>
<evidence type="ECO:0000313" key="7">
    <source>
        <dbReference type="EMBL" id="EAR23549.1"/>
    </source>
</evidence>
<feature type="active site" description="Proton donor" evidence="5">
    <location>
        <position position="117"/>
    </location>
</feature>
<proteinExistence type="inferred from homology"/>
<dbReference type="SMART" id="SM00226">
    <property type="entry name" value="LMWPc"/>
    <property type="match status" value="1"/>
</dbReference>
<accession>A4BML1</accession>
<dbReference type="GO" id="GO:0004725">
    <property type="term" value="F:protein tyrosine phosphatase activity"/>
    <property type="evidence" value="ECO:0007669"/>
    <property type="project" value="UniProtKB-EC"/>
</dbReference>
<dbReference type="eggNOG" id="COG0394">
    <property type="taxonomic scope" value="Bacteria"/>
</dbReference>
<gene>
    <name evidence="7" type="ORF">NB231_17053</name>
</gene>
<evidence type="ECO:0000256" key="4">
    <source>
        <dbReference type="ARBA" id="ARBA00022912"/>
    </source>
</evidence>
<dbReference type="InterPro" id="IPR023485">
    <property type="entry name" value="Ptyr_pPase"/>
</dbReference>
<dbReference type="HOGENOM" id="CLU_071415_2_2_6"/>
<protein>
    <recommendedName>
        <fullName evidence="2">protein-tyrosine-phosphatase</fullName>
        <ecNumber evidence="2">3.1.3.48</ecNumber>
    </recommendedName>
</protein>
<evidence type="ECO:0000259" key="6">
    <source>
        <dbReference type="SMART" id="SM00226"/>
    </source>
</evidence>
<evidence type="ECO:0000256" key="1">
    <source>
        <dbReference type="ARBA" id="ARBA00011063"/>
    </source>
</evidence>
<sequence length="150" mass="16944">MGNICRSPTAEGIFRNLVKTEGLAQLIETDSAGTHDYHVGRPPDSRAMEAAARRGIDISDLRARAVDEFDFNTFDWILAMDRSNLAWLQAKAPVDRHERIHTLLEFAPALVESEVPDPYFGRRDGFEHVLDLVDEAARGLLQAIRDRHHI</sequence>
<reference evidence="7 8" key="1">
    <citation type="submission" date="2006-02" db="EMBL/GenBank/DDBJ databases">
        <authorList>
            <person name="Waterbury J."/>
            <person name="Ferriera S."/>
            <person name="Johnson J."/>
            <person name="Kravitz S."/>
            <person name="Halpern A."/>
            <person name="Remington K."/>
            <person name="Beeson K."/>
            <person name="Tran B."/>
            <person name="Rogers Y.-H."/>
            <person name="Friedman R."/>
            <person name="Venter J.C."/>
        </authorList>
    </citation>
    <scope>NUCLEOTIDE SEQUENCE [LARGE SCALE GENOMIC DNA]</scope>
    <source>
        <strain evidence="7 8">Nb-231</strain>
    </source>
</reference>
<dbReference type="AlphaFoldDB" id="A4BML1"/>
<dbReference type="Gene3D" id="3.40.50.2300">
    <property type="match status" value="1"/>
</dbReference>
<keyword evidence="3" id="KW-0378">Hydrolase</keyword>
<comment type="similarity">
    <text evidence="1">Belongs to the low molecular weight phosphotyrosine protein phosphatase family.</text>
</comment>
<evidence type="ECO:0000313" key="8">
    <source>
        <dbReference type="Proteomes" id="UP000003374"/>
    </source>
</evidence>